<evidence type="ECO:0000259" key="3">
    <source>
        <dbReference type="Pfam" id="PF00171"/>
    </source>
</evidence>
<dbReference type="Gene3D" id="3.40.605.10">
    <property type="entry name" value="Aldehyde Dehydrogenase, Chain A, domain 1"/>
    <property type="match status" value="1"/>
</dbReference>
<dbReference type="Proteomes" id="UP001519342">
    <property type="component" value="Unassembled WGS sequence"/>
</dbReference>
<dbReference type="Pfam" id="PF00171">
    <property type="entry name" value="Aldedh"/>
    <property type="match status" value="1"/>
</dbReference>
<organism evidence="4 5">
    <name type="scientific">Sedimentibacter acidaminivorans</name>
    <dbReference type="NCBI Taxonomy" id="913099"/>
    <lineage>
        <taxon>Bacteria</taxon>
        <taxon>Bacillati</taxon>
        <taxon>Bacillota</taxon>
        <taxon>Tissierellia</taxon>
        <taxon>Sedimentibacter</taxon>
    </lineage>
</organism>
<keyword evidence="5" id="KW-1185">Reference proteome</keyword>
<evidence type="ECO:0000256" key="1">
    <source>
        <dbReference type="ARBA" id="ARBA00023002"/>
    </source>
</evidence>
<dbReference type="PANTHER" id="PTHR11699">
    <property type="entry name" value="ALDEHYDE DEHYDROGENASE-RELATED"/>
    <property type="match status" value="1"/>
</dbReference>
<accession>A0ABS4GB49</accession>
<evidence type="ECO:0000313" key="4">
    <source>
        <dbReference type="EMBL" id="MBP1924762.1"/>
    </source>
</evidence>
<dbReference type="Gene3D" id="3.40.309.10">
    <property type="entry name" value="Aldehyde Dehydrogenase, Chain A, domain 2"/>
    <property type="match status" value="1"/>
</dbReference>
<dbReference type="InterPro" id="IPR015590">
    <property type="entry name" value="Aldehyde_DH_dom"/>
</dbReference>
<dbReference type="CDD" id="cd07122">
    <property type="entry name" value="ALDH_F20_ACDH"/>
    <property type="match status" value="1"/>
</dbReference>
<reference evidence="4 5" key="1">
    <citation type="submission" date="2021-03" db="EMBL/GenBank/DDBJ databases">
        <title>Genomic Encyclopedia of Type Strains, Phase IV (KMG-IV): sequencing the most valuable type-strain genomes for metagenomic binning, comparative biology and taxonomic classification.</title>
        <authorList>
            <person name="Goeker M."/>
        </authorList>
    </citation>
    <scope>NUCLEOTIDE SEQUENCE [LARGE SCALE GENOMIC DNA]</scope>
    <source>
        <strain evidence="4 5">DSM 24004</strain>
    </source>
</reference>
<dbReference type="RefSeq" id="WP_209510501.1">
    <property type="nucleotide sequence ID" value="NZ_JAGGKS010000001.1"/>
</dbReference>
<evidence type="ECO:0000313" key="5">
    <source>
        <dbReference type="Proteomes" id="UP001519342"/>
    </source>
</evidence>
<dbReference type="EC" id="1.2.1.76" evidence="4"/>
<dbReference type="GO" id="GO:0016491">
    <property type="term" value="F:oxidoreductase activity"/>
    <property type="evidence" value="ECO:0007669"/>
    <property type="project" value="UniProtKB-KW"/>
</dbReference>
<dbReference type="InterPro" id="IPR016161">
    <property type="entry name" value="Ald_DH/histidinol_DH"/>
</dbReference>
<keyword evidence="2" id="KW-0175">Coiled coil</keyword>
<dbReference type="InterPro" id="IPR016163">
    <property type="entry name" value="Ald_DH_C"/>
</dbReference>
<proteinExistence type="predicted"/>
<evidence type="ECO:0000256" key="2">
    <source>
        <dbReference type="SAM" id="Coils"/>
    </source>
</evidence>
<protein>
    <submittedName>
        <fullName evidence="4">Succinate-semialdehyde dehydrogenase</fullName>
        <ecNumber evidence="4">1.2.1.76</ecNumber>
    </submittedName>
</protein>
<keyword evidence="1 4" id="KW-0560">Oxidoreductase</keyword>
<dbReference type="EMBL" id="JAGGKS010000001">
    <property type="protein sequence ID" value="MBP1924762.1"/>
    <property type="molecule type" value="Genomic_DNA"/>
</dbReference>
<comment type="caution">
    <text evidence="4">The sequence shown here is derived from an EMBL/GenBank/DDBJ whole genome shotgun (WGS) entry which is preliminary data.</text>
</comment>
<feature type="domain" description="Aldehyde dehydrogenase" evidence="3">
    <location>
        <begin position="4"/>
        <end position="267"/>
    </location>
</feature>
<name>A0ABS4GB49_9FIRM</name>
<gene>
    <name evidence="4" type="ORF">J2Z76_000615</name>
</gene>
<sequence length="458" mass="49619">MENKTYIDGLIENAKKAQNLLEDYNQEQTDALVKAIGKIIYDNREILSQEAVSETGLGVLAGKVSKHDKVTTSHWAFLKDQPSVGLIEVDEVNGIYTYAKPVGVVACLTPSTNPTTTAVGNAMHAVKCRNAVVVSPHPKAKNCTAHAVSLMNKAIVSLGGPENLIQSIEEPSLELTNELMSKVDVIVATGGSAMVKSAYSSGKPSYGVGPGNVQIIVDRDYDNYPLMVAQVMGSRLYDNGMPCTGEQALILPREKADEIIKIFEEKGAYMVTDSADIQKLREAIFLKGFNGPINVDIVGRPAAEVAKYANISVPEGTKLLMTKLDKYGSDEVLCREIMCPFIRCFVYDDFEDAINIARTNLFMEGAGHSSGIYSNNDVNIQLAGSQMPVARFMVCQANSNVAGNTFSNGLDPTISIGCGSWGNNSISENLTYKHLMNKTRVSFIIKDAPNPTAEEIWA</sequence>
<dbReference type="SUPFAM" id="SSF53720">
    <property type="entry name" value="ALDH-like"/>
    <property type="match status" value="1"/>
</dbReference>
<dbReference type="InterPro" id="IPR016162">
    <property type="entry name" value="Ald_DH_N"/>
</dbReference>
<feature type="coiled-coil region" evidence="2">
    <location>
        <begin position="7"/>
        <end position="34"/>
    </location>
</feature>